<dbReference type="Pfam" id="PF13439">
    <property type="entry name" value="Glyco_transf_4"/>
    <property type="match status" value="1"/>
</dbReference>
<dbReference type="CDD" id="cd03811">
    <property type="entry name" value="GT4_GT28_WabH-like"/>
    <property type="match status" value="1"/>
</dbReference>
<sequence length="405" mass="46676">MKVGIILPALDDSGMAKAASQLSFILDNLSCEVHMITVYEHRPFHEYAGSFHVLDVPPAMENQNPLKRIILFLKRIIALWNIKRDLNLNIVISFSEALNVQNILTKNEEKTILTHHTILSKNERLEDIYGKILKHLIRLSYNRASYIVSVSEKAAQDLITNFNVKPSRIHIIPNLVQTETIKKLSEKDLGKYTPIFENPVIITAGRLTHAKGQWYLLRIFKKLKEKFPKLKLVILGEGELKEHLIKSSQKIGLKTYTKGELTDSDVYFLGFQKNPYKFFKHSKLFVLPSLREALPLVILEVMALGIPVVASDCGGTREILAPSTDPNYETKDVEFAEYGILLPVFDENVGKANELTIVEEKWFKLMEKLLDDDYKLEYYSRKSRERINEYSKDKIQKMWLKLIKS</sequence>
<reference evidence="3 4" key="1">
    <citation type="submission" date="2018-06" db="EMBL/GenBank/DDBJ databases">
        <title>Draft genome sequence of hyperthermophilic methanogen Methanothermobacter tenebrarum sp. MCM-B 1447.</title>
        <authorList>
            <person name="Pore S.D."/>
            <person name="Dagar S."/>
            <person name="Dhakephalkar P.K."/>
        </authorList>
    </citation>
    <scope>NUCLEOTIDE SEQUENCE [LARGE SCALE GENOMIC DNA]</scope>
    <source>
        <strain evidence="3 4">MCM B 1447</strain>
    </source>
</reference>
<dbReference type="PANTHER" id="PTHR12526:SF630">
    <property type="entry name" value="GLYCOSYLTRANSFERASE"/>
    <property type="match status" value="1"/>
</dbReference>
<protein>
    <recommendedName>
        <fullName evidence="5">Glycosyltransferase family 1 protein</fullName>
    </recommendedName>
</protein>
<dbReference type="InterPro" id="IPR001296">
    <property type="entry name" value="Glyco_trans_1"/>
</dbReference>
<dbReference type="Pfam" id="PF00534">
    <property type="entry name" value="Glycos_transf_1"/>
    <property type="match status" value="1"/>
</dbReference>
<evidence type="ECO:0000259" key="2">
    <source>
        <dbReference type="Pfam" id="PF13439"/>
    </source>
</evidence>
<dbReference type="PANTHER" id="PTHR12526">
    <property type="entry name" value="GLYCOSYLTRANSFERASE"/>
    <property type="match status" value="1"/>
</dbReference>
<dbReference type="InterPro" id="IPR028098">
    <property type="entry name" value="Glyco_trans_4-like_N"/>
</dbReference>
<evidence type="ECO:0000313" key="3">
    <source>
        <dbReference type="EMBL" id="RAO78968.1"/>
    </source>
</evidence>
<organism evidence="3 4">
    <name type="scientific">Methanothermobacter tenebrarum</name>
    <dbReference type="NCBI Taxonomy" id="680118"/>
    <lineage>
        <taxon>Archaea</taxon>
        <taxon>Methanobacteriati</taxon>
        <taxon>Methanobacteriota</taxon>
        <taxon>Methanomada group</taxon>
        <taxon>Methanobacteria</taxon>
        <taxon>Methanobacteriales</taxon>
        <taxon>Methanobacteriaceae</taxon>
        <taxon>Methanothermobacter</taxon>
    </lineage>
</organism>
<feature type="domain" description="Glycosyl transferase family 1" evidence="1">
    <location>
        <begin position="197"/>
        <end position="322"/>
    </location>
</feature>
<dbReference type="AlphaFoldDB" id="A0A328P902"/>
<feature type="domain" description="Glycosyltransferase subfamily 4-like N-terminal" evidence="2">
    <location>
        <begin position="14"/>
        <end position="179"/>
    </location>
</feature>
<dbReference type="Gene3D" id="3.40.50.2000">
    <property type="entry name" value="Glycogen Phosphorylase B"/>
    <property type="match status" value="2"/>
</dbReference>
<dbReference type="Proteomes" id="UP000249782">
    <property type="component" value="Unassembled WGS sequence"/>
</dbReference>
<keyword evidence="4" id="KW-1185">Reference proteome</keyword>
<evidence type="ECO:0000259" key="1">
    <source>
        <dbReference type="Pfam" id="PF00534"/>
    </source>
</evidence>
<evidence type="ECO:0000313" key="4">
    <source>
        <dbReference type="Proteomes" id="UP000249782"/>
    </source>
</evidence>
<dbReference type="SUPFAM" id="SSF53756">
    <property type="entry name" value="UDP-Glycosyltransferase/glycogen phosphorylase"/>
    <property type="match status" value="1"/>
</dbReference>
<comment type="caution">
    <text evidence="3">The sequence shown here is derived from an EMBL/GenBank/DDBJ whole genome shotgun (WGS) entry which is preliminary data.</text>
</comment>
<dbReference type="OrthoDB" id="132546at2157"/>
<proteinExistence type="predicted"/>
<name>A0A328P902_9EURY</name>
<accession>A0A328P902</accession>
<evidence type="ECO:0008006" key="5">
    <source>
        <dbReference type="Google" id="ProtNLM"/>
    </source>
</evidence>
<gene>
    <name evidence="3" type="ORF">DPC56_04825</name>
</gene>
<dbReference type="GO" id="GO:0016757">
    <property type="term" value="F:glycosyltransferase activity"/>
    <property type="evidence" value="ECO:0007669"/>
    <property type="project" value="InterPro"/>
</dbReference>
<dbReference type="RefSeq" id="WP_112093944.1">
    <property type="nucleotide sequence ID" value="NZ_QLOE01000005.1"/>
</dbReference>
<dbReference type="EMBL" id="QLOE01000005">
    <property type="protein sequence ID" value="RAO78968.1"/>
    <property type="molecule type" value="Genomic_DNA"/>
</dbReference>